<dbReference type="PANTHER" id="PTHR30024">
    <property type="entry name" value="ALIPHATIC SULFONATES-BINDING PROTEIN-RELATED"/>
    <property type="match status" value="1"/>
</dbReference>
<accession>A0A932GNH9</accession>
<name>A0A932GNH9_UNCTE</name>
<evidence type="ECO:0000256" key="1">
    <source>
        <dbReference type="ARBA" id="ARBA00004418"/>
    </source>
</evidence>
<feature type="domain" description="SsuA/THI5-like" evidence="4">
    <location>
        <begin position="45"/>
        <end position="254"/>
    </location>
</feature>
<protein>
    <submittedName>
        <fullName evidence="5">ABC transporter substrate-binding protein</fullName>
    </submittedName>
</protein>
<comment type="caution">
    <text evidence="5">The sequence shown here is derived from an EMBL/GenBank/DDBJ whole genome shotgun (WGS) entry which is preliminary data.</text>
</comment>
<evidence type="ECO:0000256" key="2">
    <source>
        <dbReference type="ARBA" id="ARBA00010742"/>
    </source>
</evidence>
<organism evidence="5 6">
    <name type="scientific">Tectimicrobiota bacterium</name>
    <dbReference type="NCBI Taxonomy" id="2528274"/>
    <lineage>
        <taxon>Bacteria</taxon>
        <taxon>Pseudomonadati</taxon>
        <taxon>Nitrospinota/Tectimicrobiota group</taxon>
        <taxon>Candidatus Tectimicrobiota</taxon>
    </lineage>
</organism>
<evidence type="ECO:0000259" key="4">
    <source>
        <dbReference type="Pfam" id="PF09084"/>
    </source>
</evidence>
<dbReference type="InterPro" id="IPR015168">
    <property type="entry name" value="SsuA/THI5"/>
</dbReference>
<sequence length="342" mass="36751">MIWSHKYWMKGVGIFLAVPALILGFLGAKAWGQATKVNLGVEFINARVAPLWVAEKEGFFKKQGLDLKALKISGGTQGAQALVSGQIDASYSAPAAFIPAIAAGAQMVEVMSITATMPYYLVGAPGVKSLADLRGKRVGSSGLGLSASRLAILVVFGRLGMDLERDKITLVAAGAEPERIAGIASGAIAGTVVAPEFRSKVEQLGVSVLADLRTMNIPWENDALATSRKFIQTNRDTVERIVKALVEGNAYILNPARRSQVIEVLMSRLGFKTAQEATGAYDDLIKYYIQKKPYPNREGLQTIITEVGKIVPKGASLKFEDVADSSIVERLDKSGYIDSLYK</sequence>
<dbReference type="Pfam" id="PF09084">
    <property type="entry name" value="NMT1"/>
    <property type="match status" value="1"/>
</dbReference>
<dbReference type="Gene3D" id="3.40.190.10">
    <property type="entry name" value="Periplasmic binding protein-like II"/>
    <property type="match status" value="2"/>
</dbReference>
<gene>
    <name evidence="5" type="ORF">HYY65_04950</name>
</gene>
<evidence type="ECO:0000313" key="5">
    <source>
        <dbReference type="EMBL" id="MBI3014406.1"/>
    </source>
</evidence>
<dbReference type="EMBL" id="JACPSX010000090">
    <property type="protein sequence ID" value="MBI3014406.1"/>
    <property type="molecule type" value="Genomic_DNA"/>
</dbReference>
<evidence type="ECO:0000313" key="6">
    <source>
        <dbReference type="Proteomes" id="UP000741360"/>
    </source>
</evidence>
<reference evidence="5" key="1">
    <citation type="submission" date="2020-07" db="EMBL/GenBank/DDBJ databases">
        <title>Huge and variable diversity of episymbiotic CPR bacteria and DPANN archaea in groundwater ecosystems.</title>
        <authorList>
            <person name="He C.Y."/>
            <person name="Keren R."/>
            <person name="Whittaker M."/>
            <person name="Farag I.F."/>
            <person name="Doudna J."/>
            <person name="Cate J.H.D."/>
            <person name="Banfield J.F."/>
        </authorList>
    </citation>
    <scope>NUCLEOTIDE SEQUENCE</scope>
    <source>
        <strain evidence="5">NC_groundwater_717_Ag_S-0.2um_59_8</strain>
    </source>
</reference>
<dbReference type="AlphaFoldDB" id="A0A932GNH9"/>
<comment type="subcellular location">
    <subcellularLocation>
        <location evidence="1">Periplasm</location>
    </subcellularLocation>
</comment>
<keyword evidence="3" id="KW-0732">Signal</keyword>
<dbReference type="SUPFAM" id="SSF53850">
    <property type="entry name" value="Periplasmic binding protein-like II"/>
    <property type="match status" value="1"/>
</dbReference>
<proteinExistence type="inferred from homology"/>
<dbReference type="Proteomes" id="UP000741360">
    <property type="component" value="Unassembled WGS sequence"/>
</dbReference>
<dbReference type="PANTHER" id="PTHR30024:SF47">
    <property type="entry name" value="TAURINE-BINDING PERIPLASMIC PROTEIN"/>
    <property type="match status" value="1"/>
</dbReference>
<dbReference type="GO" id="GO:0042597">
    <property type="term" value="C:periplasmic space"/>
    <property type="evidence" value="ECO:0007669"/>
    <property type="project" value="UniProtKB-SubCell"/>
</dbReference>
<evidence type="ECO:0000256" key="3">
    <source>
        <dbReference type="ARBA" id="ARBA00022729"/>
    </source>
</evidence>
<comment type="similarity">
    <text evidence="2">Belongs to the bacterial solute-binding protein SsuA/TauA family.</text>
</comment>